<keyword evidence="8" id="KW-1185">Reference proteome</keyword>
<dbReference type="InterPro" id="IPR001254">
    <property type="entry name" value="Trypsin_dom"/>
</dbReference>
<feature type="compositionally biased region" description="Low complexity" evidence="3">
    <location>
        <begin position="335"/>
        <end position="348"/>
    </location>
</feature>
<dbReference type="GO" id="GO:0004252">
    <property type="term" value="F:serine-type endopeptidase activity"/>
    <property type="evidence" value="ECO:0007669"/>
    <property type="project" value="InterPro"/>
</dbReference>
<dbReference type="PANTHER" id="PTHR15462:SF8">
    <property type="entry name" value="SERINE PROTEASE"/>
    <property type="match status" value="1"/>
</dbReference>
<dbReference type="InterPro" id="IPR018114">
    <property type="entry name" value="TRYPSIN_HIS"/>
</dbReference>
<feature type="compositionally biased region" description="Low complexity" evidence="3">
    <location>
        <begin position="279"/>
        <end position="297"/>
    </location>
</feature>
<keyword evidence="4" id="KW-0472">Membrane</keyword>
<proteinExistence type="inferred from homology"/>
<sequence length="479" mass="48876">MRGSSSSELRPGSRRGRRRQRALPFAALLCLALWQREAEPAAAAALAAAGSGGGGGGATNVTFTPSRLACKGCPPGDPRQPVTDPRISPFAAVGLLAQERRSLLSRSVAQCTGTLIGPRHVLTAAHCVVAPDRWSFVEQVQFFPQLSGVVPEDTPGRDVASIRVLERYIRLGSASLAALNYDFALLTLAQDMPPGSAHLPIAPGAGRPVLDLQTAGFPGDKPPGSMWTVRCPHVAFDFEGSDLQSVCGSRRACDNMVVHDCVSWEGQSGSAMWQQRVDSSSSSSSSSPPGGVSAVAAGEGGGTGAAAPDNNGTAAGNATATYAAPLPASPATNGSSNSSSSSAQEAQLQQQQHVIRAVLTGVLKLEDGTSLNVGTELNDFVYGTLVTWYNEDYRQQPAARLQLPPAAAAAAAGSGDGGSAAATMSPGEGGRGGGGGSWLSNHLFVPIVAAVGGALLLLAGGAVCVLPLFGISLLMPFCR</sequence>
<name>A0A835T717_9CHLO</name>
<dbReference type="InterPro" id="IPR043504">
    <property type="entry name" value="Peptidase_S1_PA_chymotrypsin"/>
</dbReference>
<dbReference type="AlphaFoldDB" id="A0A835T717"/>
<keyword evidence="2 5" id="KW-0732">Signal</keyword>
<dbReference type="InterPro" id="IPR009003">
    <property type="entry name" value="Peptidase_S1_PA"/>
</dbReference>
<dbReference type="Proteomes" id="UP000613740">
    <property type="component" value="Unassembled WGS sequence"/>
</dbReference>
<gene>
    <name evidence="7" type="ORF">HYH02_010542</name>
</gene>
<reference evidence="7" key="1">
    <citation type="journal article" date="2020" name="bioRxiv">
        <title>Comparative genomics of Chlamydomonas.</title>
        <authorList>
            <person name="Craig R.J."/>
            <person name="Hasan A.R."/>
            <person name="Ness R.W."/>
            <person name="Keightley P.D."/>
        </authorList>
    </citation>
    <scope>NUCLEOTIDE SEQUENCE</scope>
    <source>
        <strain evidence="7">CCAP 11/173</strain>
    </source>
</reference>
<feature type="signal peptide" evidence="5">
    <location>
        <begin position="1"/>
        <end position="38"/>
    </location>
</feature>
<evidence type="ECO:0000256" key="4">
    <source>
        <dbReference type="SAM" id="Phobius"/>
    </source>
</evidence>
<comment type="caution">
    <text evidence="7">The sequence shown here is derived from an EMBL/GenBank/DDBJ whole genome shotgun (WGS) entry which is preliminary data.</text>
</comment>
<organism evidence="7 8">
    <name type="scientific">Chlamydomonas schloesseri</name>
    <dbReference type="NCBI Taxonomy" id="2026947"/>
    <lineage>
        <taxon>Eukaryota</taxon>
        <taxon>Viridiplantae</taxon>
        <taxon>Chlorophyta</taxon>
        <taxon>core chlorophytes</taxon>
        <taxon>Chlorophyceae</taxon>
        <taxon>CS clade</taxon>
        <taxon>Chlamydomonadales</taxon>
        <taxon>Chlamydomonadaceae</taxon>
        <taxon>Chlamydomonas</taxon>
    </lineage>
</organism>
<dbReference type="InterPro" id="IPR050966">
    <property type="entry name" value="Glutamyl_endopeptidase"/>
</dbReference>
<evidence type="ECO:0000259" key="6">
    <source>
        <dbReference type="Pfam" id="PF00089"/>
    </source>
</evidence>
<evidence type="ECO:0000256" key="3">
    <source>
        <dbReference type="SAM" id="MobiDB-lite"/>
    </source>
</evidence>
<feature type="region of interest" description="Disordered" evidence="3">
    <location>
        <begin position="414"/>
        <end position="433"/>
    </location>
</feature>
<dbReference type="Pfam" id="PF00089">
    <property type="entry name" value="Trypsin"/>
    <property type="match status" value="1"/>
</dbReference>
<evidence type="ECO:0000313" key="7">
    <source>
        <dbReference type="EMBL" id="KAG2439913.1"/>
    </source>
</evidence>
<dbReference type="GO" id="GO:0006508">
    <property type="term" value="P:proteolysis"/>
    <property type="evidence" value="ECO:0007669"/>
    <property type="project" value="InterPro"/>
</dbReference>
<feature type="transmembrane region" description="Helical" evidence="4">
    <location>
        <begin position="447"/>
        <end position="474"/>
    </location>
</feature>
<feature type="region of interest" description="Disordered" evidence="3">
    <location>
        <begin position="272"/>
        <end position="312"/>
    </location>
</feature>
<protein>
    <recommendedName>
        <fullName evidence="6">Peptidase S1 domain-containing protein</fullName>
    </recommendedName>
</protein>
<keyword evidence="4" id="KW-0812">Transmembrane</keyword>
<dbReference type="Gene3D" id="2.40.10.10">
    <property type="entry name" value="Trypsin-like serine proteases"/>
    <property type="match status" value="2"/>
</dbReference>
<evidence type="ECO:0000256" key="5">
    <source>
        <dbReference type="SAM" id="SignalP"/>
    </source>
</evidence>
<dbReference type="OrthoDB" id="543966at2759"/>
<feature type="chain" id="PRO_5032833019" description="Peptidase S1 domain-containing protein" evidence="5">
    <location>
        <begin position="39"/>
        <end position="479"/>
    </location>
</feature>
<accession>A0A835T717</accession>
<dbReference type="EMBL" id="JAEHOD010000039">
    <property type="protein sequence ID" value="KAG2439913.1"/>
    <property type="molecule type" value="Genomic_DNA"/>
</dbReference>
<evidence type="ECO:0000313" key="8">
    <source>
        <dbReference type="Proteomes" id="UP000613740"/>
    </source>
</evidence>
<comment type="similarity">
    <text evidence="1">Belongs to the peptidase S1 family.</text>
</comment>
<evidence type="ECO:0000256" key="2">
    <source>
        <dbReference type="ARBA" id="ARBA00022729"/>
    </source>
</evidence>
<feature type="domain" description="Peptidase S1" evidence="6">
    <location>
        <begin position="108"/>
        <end position="224"/>
    </location>
</feature>
<dbReference type="PROSITE" id="PS00134">
    <property type="entry name" value="TRYPSIN_HIS"/>
    <property type="match status" value="1"/>
</dbReference>
<dbReference type="SUPFAM" id="SSF50494">
    <property type="entry name" value="Trypsin-like serine proteases"/>
    <property type="match status" value="1"/>
</dbReference>
<evidence type="ECO:0000256" key="1">
    <source>
        <dbReference type="ARBA" id="ARBA00007664"/>
    </source>
</evidence>
<keyword evidence="4" id="KW-1133">Transmembrane helix</keyword>
<feature type="region of interest" description="Disordered" evidence="3">
    <location>
        <begin position="324"/>
        <end position="348"/>
    </location>
</feature>
<dbReference type="PANTHER" id="PTHR15462">
    <property type="entry name" value="SERINE PROTEASE"/>
    <property type="match status" value="1"/>
</dbReference>